<proteinExistence type="predicted"/>
<dbReference type="Gene3D" id="3.10.180.10">
    <property type="entry name" value="2,3-Dihydroxybiphenyl 1,2-Dioxygenase, domain 1"/>
    <property type="match status" value="1"/>
</dbReference>
<dbReference type="InterPro" id="IPR037523">
    <property type="entry name" value="VOC_core"/>
</dbReference>
<dbReference type="PANTHER" id="PTHR35006:SF1">
    <property type="entry name" value="BLL2941 PROTEIN"/>
    <property type="match status" value="1"/>
</dbReference>
<evidence type="ECO:0000313" key="3">
    <source>
        <dbReference type="Proteomes" id="UP000024816"/>
    </source>
</evidence>
<dbReference type="SUPFAM" id="SSF54593">
    <property type="entry name" value="Glyoxalase/Bleomycin resistance protein/Dihydroxybiphenyl dioxygenase"/>
    <property type="match status" value="1"/>
</dbReference>
<dbReference type="InterPro" id="IPR004360">
    <property type="entry name" value="Glyas_Fos-R_dOase_dom"/>
</dbReference>
<organism evidence="2 3">
    <name type="scientific">Hyphomonas jannaschiana VP2</name>
    <dbReference type="NCBI Taxonomy" id="1280952"/>
    <lineage>
        <taxon>Bacteria</taxon>
        <taxon>Pseudomonadati</taxon>
        <taxon>Pseudomonadota</taxon>
        <taxon>Alphaproteobacteria</taxon>
        <taxon>Hyphomonadales</taxon>
        <taxon>Hyphomonadaceae</taxon>
        <taxon>Hyphomonas</taxon>
    </lineage>
</organism>
<comment type="caution">
    <text evidence="2">The sequence shown here is derived from an EMBL/GenBank/DDBJ whole genome shotgun (WGS) entry which is preliminary data.</text>
</comment>
<keyword evidence="3" id="KW-1185">Reference proteome</keyword>
<dbReference type="RefSeq" id="WP_035582225.1">
    <property type="nucleotide sequence ID" value="NZ_ARYJ01000006.1"/>
</dbReference>
<reference evidence="2 3" key="1">
    <citation type="journal article" date="2014" name="Antonie Van Leeuwenhoek">
        <title>Hyphomonas beringensis sp. nov. and Hyphomonas chukchiensis sp. nov., isolated from surface seawater of the Bering Sea and Chukchi Sea.</title>
        <authorList>
            <person name="Li C."/>
            <person name="Lai Q."/>
            <person name="Li G."/>
            <person name="Dong C."/>
            <person name="Wang J."/>
            <person name="Liao Y."/>
            <person name="Shao Z."/>
        </authorList>
    </citation>
    <scope>NUCLEOTIDE SEQUENCE [LARGE SCALE GENOMIC DNA]</scope>
    <source>
        <strain evidence="2 3">VP2</strain>
    </source>
</reference>
<dbReference type="CDD" id="cd07262">
    <property type="entry name" value="VOC_like"/>
    <property type="match status" value="1"/>
</dbReference>
<dbReference type="PATRIC" id="fig|1280952.3.peg.2275"/>
<accession>A0A059FC24</accession>
<dbReference type="STRING" id="1280952.HJA_11375"/>
<dbReference type="AlphaFoldDB" id="A0A059FC24"/>
<dbReference type="EMBL" id="ARYJ01000006">
    <property type="protein sequence ID" value="KCZ88180.1"/>
    <property type="molecule type" value="Genomic_DNA"/>
</dbReference>
<name>A0A059FC24_9PROT</name>
<dbReference type="InterPro" id="IPR029068">
    <property type="entry name" value="Glyas_Bleomycin-R_OHBP_Dase"/>
</dbReference>
<dbReference type="PROSITE" id="PS51819">
    <property type="entry name" value="VOC"/>
    <property type="match status" value="1"/>
</dbReference>
<gene>
    <name evidence="2" type="ORF">HJA_11375</name>
</gene>
<dbReference type="Proteomes" id="UP000024816">
    <property type="component" value="Unassembled WGS sequence"/>
</dbReference>
<dbReference type="Pfam" id="PF00903">
    <property type="entry name" value="Glyoxalase"/>
    <property type="match status" value="1"/>
</dbReference>
<evidence type="ECO:0000259" key="1">
    <source>
        <dbReference type="PROSITE" id="PS51819"/>
    </source>
</evidence>
<sequence>MLAYVTLGSNDTAKACAFYDAVLGEMGAKQVFNNGRLYFYGTGPGAPMLAIGGPYDEKAASCGNGVMPAIAAPDAATVDKVYNKAIELGAQDEGAPGQRMPTFYGAYFRDPDGNKICVCKLG</sequence>
<dbReference type="PANTHER" id="PTHR35006">
    <property type="entry name" value="GLYOXALASE FAMILY PROTEIN (AFU_ORTHOLOGUE AFUA_5G14830)"/>
    <property type="match status" value="1"/>
</dbReference>
<evidence type="ECO:0000313" key="2">
    <source>
        <dbReference type="EMBL" id="KCZ88180.1"/>
    </source>
</evidence>
<protein>
    <submittedName>
        <fullName evidence="2">Glyoxalase family protein</fullName>
    </submittedName>
</protein>
<dbReference type="eggNOG" id="COG0346">
    <property type="taxonomic scope" value="Bacteria"/>
</dbReference>
<feature type="domain" description="VOC" evidence="1">
    <location>
        <begin position="1"/>
        <end position="121"/>
    </location>
</feature>
<dbReference type="OrthoDB" id="9807407at2"/>